<accession>A0A4Q0NP19</accession>
<evidence type="ECO:0000256" key="4">
    <source>
        <dbReference type="ARBA" id="ARBA00022723"/>
    </source>
</evidence>
<evidence type="ECO:0000256" key="6">
    <source>
        <dbReference type="ARBA" id="ARBA00022842"/>
    </source>
</evidence>
<evidence type="ECO:0000313" key="9">
    <source>
        <dbReference type="Proteomes" id="UP000289859"/>
    </source>
</evidence>
<keyword evidence="4 7" id="KW-0479">Metal-binding</keyword>
<evidence type="ECO:0000256" key="7">
    <source>
        <dbReference type="PIRSR" id="PIRSR006118-2"/>
    </source>
</evidence>
<dbReference type="SFLD" id="SFLDS00003">
    <property type="entry name" value="Haloacid_Dehalogenase"/>
    <property type="match status" value="1"/>
</dbReference>
<feature type="binding site" evidence="7">
    <location>
        <position position="112"/>
    </location>
    <ligand>
        <name>Mg(2+)</name>
        <dbReference type="ChEBI" id="CHEBI:18420"/>
    </ligand>
</feature>
<comment type="similarity">
    <text evidence="2">Belongs to the KdsC family.</text>
</comment>
<dbReference type="Pfam" id="PF08282">
    <property type="entry name" value="Hydrolase_3"/>
    <property type="match status" value="1"/>
</dbReference>
<name>A0A4Q0NP19_9FLAO</name>
<dbReference type="InterPro" id="IPR036412">
    <property type="entry name" value="HAD-like_sf"/>
</dbReference>
<dbReference type="InterPro" id="IPR050793">
    <property type="entry name" value="CMP-NeuNAc_synthase"/>
</dbReference>
<keyword evidence="5" id="KW-0378">Hydrolase</keyword>
<dbReference type="GO" id="GO:0016788">
    <property type="term" value="F:hydrolase activity, acting on ester bonds"/>
    <property type="evidence" value="ECO:0007669"/>
    <property type="project" value="InterPro"/>
</dbReference>
<dbReference type="PIRSF" id="PIRSF006118">
    <property type="entry name" value="KDO8-P_Ptase"/>
    <property type="match status" value="1"/>
</dbReference>
<dbReference type="SFLD" id="SFLDG01136">
    <property type="entry name" value="C1.6:_Phosphoserine_Phosphatas"/>
    <property type="match status" value="1"/>
</dbReference>
<dbReference type="InterPro" id="IPR023214">
    <property type="entry name" value="HAD_sf"/>
</dbReference>
<evidence type="ECO:0000256" key="1">
    <source>
        <dbReference type="ARBA" id="ARBA00001946"/>
    </source>
</evidence>
<organism evidence="8 9">
    <name type="scientific">Leeuwenhoekiella polynyae</name>
    <dbReference type="NCBI Taxonomy" id="1550906"/>
    <lineage>
        <taxon>Bacteria</taxon>
        <taxon>Pseudomonadati</taxon>
        <taxon>Bacteroidota</taxon>
        <taxon>Flavobacteriia</taxon>
        <taxon>Flavobacteriales</taxon>
        <taxon>Flavobacteriaceae</taxon>
        <taxon>Leeuwenhoekiella</taxon>
    </lineage>
</organism>
<dbReference type="AlphaFoldDB" id="A0A4Q0NP19"/>
<protein>
    <submittedName>
        <fullName evidence="8">3-deoxy-D-manno-octulosonate 8-phosphate phosphatase (KDO 8-P phosphatase)</fullName>
    </submittedName>
</protein>
<keyword evidence="9" id="KW-1185">Reference proteome</keyword>
<dbReference type="Proteomes" id="UP000289859">
    <property type="component" value="Unassembled WGS sequence"/>
</dbReference>
<comment type="subunit">
    <text evidence="3">Homotetramer.</text>
</comment>
<keyword evidence="6 7" id="KW-0460">Magnesium</keyword>
<dbReference type="OrthoDB" id="9805604at2"/>
<dbReference type="PANTHER" id="PTHR21485">
    <property type="entry name" value="HAD SUPERFAMILY MEMBERS CMAS AND KDSC"/>
    <property type="match status" value="1"/>
</dbReference>
<dbReference type="GO" id="GO:0008781">
    <property type="term" value="F:N-acylneuraminate cytidylyltransferase activity"/>
    <property type="evidence" value="ECO:0007669"/>
    <property type="project" value="TreeGrafter"/>
</dbReference>
<dbReference type="RefSeq" id="WP_128767180.1">
    <property type="nucleotide sequence ID" value="NZ_JBHUOO010000024.1"/>
</dbReference>
<dbReference type="InterPro" id="IPR010023">
    <property type="entry name" value="KdsC_fam"/>
</dbReference>
<dbReference type="Gene3D" id="3.40.50.1000">
    <property type="entry name" value="HAD superfamily/HAD-like"/>
    <property type="match status" value="1"/>
</dbReference>
<dbReference type="PANTHER" id="PTHR21485:SF3">
    <property type="entry name" value="N-ACYLNEURAMINATE CYTIDYLYLTRANSFERASE"/>
    <property type="match status" value="1"/>
</dbReference>
<sequence length="178" mass="19874">MSDKSYKEYLRNITTFIFDVDGVMTDGSLIIDSEGGMLRTMNVKDGYALKCALDKGYKICIISGGTNEGVRSRLEALGVTDIHLGAHAKMKQYTEYITANNIKPENILYMGDDIPDYPVMQEVGLPCCPQDAVKEIKEVAKYVSHKKGGKGCVRDVIEQVLKVQDNWMDYFNAGPFKN</sequence>
<evidence type="ECO:0000256" key="2">
    <source>
        <dbReference type="ARBA" id="ARBA00005893"/>
    </source>
</evidence>
<feature type="binding site" evidence="7">
    <location>
        <position position="19"/>
    </location>
    <ligand>
        <name>Mg(2+)</name>
        <dbReference type="ChEBI" id="CHEBI:18420"/>
    </ligand>
</feature>
<dbReference type="NCBIfam" id="TIGR01670">
    <property type="entry name" value="KdsC-phosphatas"/>
    <property type="match status" value="1"/>
</dbReference>
<dbReference type="SFLD" id="SFLDG01138">
    <property type="entry name" value="C1.6.2:_Deoxy-d-mannose-octulo"/>
    <property type="match status" value="1"/>
</dbReference>
<comment type="caution">
    <text evidence="8">The sequence shown here is derived from an EMBL/GenBank/DDBJ whole genome shotgun (WGS) entry which is preliminary data.</text>
</comment>
<comment type="cofactor">
    <cofactor evidence="1 7">
        <name>Mg(2+)</name>
        <dbReference type="ChEBI" id="CHEBI:18420"/>
    </cofactor>
</comment>
<dbReference type="SUPFAM" id="SSF56784">
    <property type="entry name" value="HAD-like"/>
    <property type="match status" value="1"/>
</dbReference>
<gene>
    <name evidence="8" type="ORF">DSM02_4003</name>
</gene>
<evidence type="ECO:0000256" key="3">
    <source>
        <dbReference type="ARBA" id="ARBA00011881"/>
    </source>
</evidence>
<evidence type="ECO:0000256" key="5">
    <source>
        <dbReference type="ARBA" id="ARBA00022801"/>
    </source>
</evidence>
<reference evidence="8 9" key="1">
    <citation type="submission" date="2018-07" db="EMBL/GenBank/DDBJ databases">
        <title>Leeuwenhoekiella genomics.</title>
        <authorList>
            <person name="Tahon G."/>
            <person name="Willems A."/>
        </authorList>
    </citation>
    <scope>NUCLEOTIDE SEQUENCE [LARGE SCALE GENOMIC DNA]</scope>
    <source>
        <strain evidence="8 9">LMG 29608</strain>
    </source>
</reference>
<dbReference type="FunFam" id="3.40.50.1000:FF:000029">
    <property type="entry name" value="3-deoxy-D-manno-octulosonate 8-phosphate phosphatase KdsC"/>
    <property type="match status" value="1"/>
</dbReference>
<evidence type="ECO:0000313" key="8">
    <source>
        <dbReference type="EMBL" id="RXG11901.1"/>
    </source>
</evidence>
<feature type="binding site" evidence="7">
    <location>
        <position position="21"/>
    </location>
    <ligand>
        <name>substrate</name>
    </ligand>
</feature>
<dbReference type="GO" id="GO:0046872">
    <property type="term" value="F:metal ion binding"/>
    <property type="evidence" value="ECO:0007669"/>
    <property type="project" value="UniProtKB-KW"/>
</dbReference>
<dbReference type="CDD" id="cd01630">
    <property type="entry name" value="HAD_KDO-like"/>
    <property type="match status" value="1"/>
</dbReference>
<dbReference type="EMBL" id="QOVK01000033">
    <property type="protein sequence ID" value="RXG11901.1"/>
    <property type="molecule type" value="Genomic_DNA"/>
</dbReference>
<proteinExistence type="inferred from homology"/>